<comment type="caution">
    <text evidence="10">The sequence shown here is derived from an EMBL/GenBank/DDBJ whole genome shotgun (WGS) entry which is preliminary data.</text>
</comment>
<feature type="domain" description="ABC3 transporter permease C-terminal" evidence="8">
    <location>
        <begin position="286"/>
        <end position="409"/>
    </location>
</feature>
<evidence type="ECO:0008006" key="12">
    <source>
        <dbReference type="Google" id="ProtNLM"/>
    </source>
</evidence>
<dbReference type="PANTHER" id="PTHR30572:SF4">
    <property type="entry name" value="ABC TRANSPORTER PERMEASE YTRF"/>
    <property type="match status" value="1"/>
</dbReference>
<dbReference type="AlphaFoldDB" id="A0A1F6GZB8"/>
<evidence type="ECO:0000259" key="8">
    <source>
        <dbReference type="Pfam" id="PF02687"/>
    </source>
</evidence>
<evidence type="ECO:0000259" key="9">
    <source>
        <dbReference type="Pfam" id="PF12704"/>
    </source>
</evidence>
<feature type="transmembrane region" description="Helical" evidence="7">
    <location>
        <begin position="386"/>
        <end position="409"/>
    </location>
</feature>
<evidence type="ECO:0000256" key="6">
    <source>
        <dbReference type="ARBA" id="ARBA00038076"/>
    </source>
</evidence>
<evidence type="ECO:0000256" key="3">
    <source>
        <dbReference type="ARBA" id="ARBA00022692"/>
    </source>
</evidence>
<sequence>MIRFLTLGLVRDKHRSWGPVAMVALGVALCVLLEAWMSGARNSYIETNALLSTGHVKIQTAKAIGDHQEKALDLALLGLGDLVGELEKNQPDLEWVPRVYFGALLDASLNETGTQAPVAGMGFALWGGKSEVERLKLRQNLTQGRLPVEPNQALVSDRLFKTLGLHLGQKVTMIGSDFNGSMAVVNLEVVGTLRFGVAQLDKGALVMNLGDVQRVLALEDGATELLGFFKAGRYLPERAAALAKHYNLEHHSGETPFGPRMLTLEEQNDLESLLKTVEATGAATTWVFVLVLGVLLLNAGLMGGVRRYGELGLRLALGESKRHLYLSLVAESLVVGLTGCTLGLALGLPFALYLQNHGLDLQGMITGQTAMLISDTIRAEVSLKTLAAGLLPGLLAPLLGSSLAGLVIFGRDTSQLFKELEAT</sequence>
<name>A0A1F6GZB8_9PROT</name>
<dbReference type="Pfam" id="PF12704">
    <property type="entry name" value="MacB_PCD"/>
    <property type="match status" value="1"/>
</dbReference>
<accession>A0A1F6GZB8</accession>
<keyword evidence="2" id="KW-1003">Cell membrane</keyword>
<evidence type="ECO:0000256" key="7">
    <source>
        <dbReference type="SAM" id="Phobius"/>
    </source>
</evidence>
<keyword evidence="4 7" id="KW-1133">Transmembrane helix</keyword>
<dbReference type="Proteomes" id="UP000177583">
    <property type="component" value="Unassembled WGS sequence"/>
</dbReference>
<dbReference type="InterPro" id="IPR025857">
    <property type="entry name" value="MacB_PCD"/>
</dbReference>
<dbReference type="EMBL" id="MFNF01000017">
    <property type="protein sequence ID" value="OGH03394.1"/>
    <property type="molecule type" value="Genomic_DNA"/>
</dbReference>
<keyword evidence="5 7" id="KW-0472">Membrane</keyword>
<organism evidence="10 11">
    <name type="scientific">Candidatus Lambdaproteobacteria bacterium RIFOXYD2_FULL_56_26</name>
    <dbReference type="NCBI Taxonomy" id="1817773"/>
    <lineage>
        <taxon>Bacteria</taxon>
        <taxon>Pseudomonadati</taxon>
        <taxon>Pseudomonadota</taxon>
        <taxon>Candidatus Lambdaproteobacteria</taxon>
    </lineage>
</organism>
<feature type="transmembrane region" description="Helical" evidence="7">
    <location>
        <begin position="283"/>
        <end position="303"/>
    </location>
</feature>
<evidence type="ECO:0000256" key="1">
    <source>
        <dbReference type="ARBA" id="ARBA00004651"/>
    </source>
</evidence>
<comment type="similarity">
    <text evidence="6">Belongs to the ABC-4 integral membrane protein family.</text>
</comment>
<evidence type="ECO:0000313" key="11">
    <source>
        <dbReference type="Proteomes" id="UP000177583"/>
    </source>
</evidence>
<feature type="transmembrane region" description="Helical" evidence="7">
    <location>
        <begin position="324"/>
        <end position="354"/>
    </location>
</feature>
<proteinExistence type="inferred from homology"/>
<dbReference type="GO" id="GO:0022857">
    <property type="term" value="F:transmembrane transporter activity"/>
    <property type="evidence" value="ECO:0007669"/>
    <property type="project" value="TreeGrafter"/>
</dbReference>
<dbReference type="PANTHER" id="PTHR30572">
    <property type="entry name" value="MEMBRANE COMPONENT OF TRANSPORTER-RELATED"/>
    <property type="match status" value="1"/>
</dbReference>
<comment type="subcellular location">
    <subcellularLocation>
        <location evidence="1">Cell membrane</location>
        <topology evidence="1">Multi-pass membrane protein</topology>
    </subcellularLocation>
</comment>
<evidence type="ECO:0000256" key="5">
    <source>
        <dbReference type="ARBA" id="ARBA00023136"/>
    </source>
</evidence>
<dbReference type="InterPro" id="IPR003838">
    <property type="entry name" value="ABC3_permease_C"/>
</dbReference>
<keyword evidence="3 7" id="KW-0812">Transmembrane</keyword>
<evidence type="ECO:0000313" key="10">
    <source>
        <dbReference type="EMBL" id="OGH03394.1"/>
    </source>
</evidence>
<dbReference type="Pfam" id="PF02687">
    <property type="entry name" value="FtsX"/>
    <property type="match status" value="1"/>
</dbReference>
<evidence type="ECO:0000256" key="2">
    <source>
        <dbReference type="ARBA" id="ARBA00022475"/>
    </source>
</evidence>
<evidence type="ECO:0000256" key="4">
    <source>
        <dbReference type="ARBA" id="ARBA00022989"/>
    </source>
</evidence>
<dbReference type="InterPro" id="IPR050250">
    <property type="entry name" value="Macrolide_Exporter_MacB"/>
</dbReference>
<feature type="domain" description="MacB-like periplasmic core" evidence="9">
    <location>
        <begin position="23"/>
        <end position="216"/>
    </location>
</feature>
<reference evidence="10 11" key="1">
    <citation type="journal article" date="2016" name="Nat. Commun.">
        <title>Thousands of microbial genomes shed light on interconnected biogeochemical processes in an aquifer system.</title>
        <authorList>
            <person name="Anantharaman K."/>
            <person name="Brown C.T."/>
            <person name="Hug L.A."/>
            <person name="Sharon I."/>
            <person name="Castelle C.J."/>
            <person name="Probst A.J."/>
            <person name="Thomas B.C."/>
            <person name="Singh A."/>
            <person name="Wilkins M.J."/>
            <person name="Karaoz U."/>
            <person name="Brodie E.L."/>
            <person name="Williams K.H."/>
            <person name="Hubbard S.S."/>
            <person name="Banfield J.F."/>
        </authorList>
    </citation>
    <scope>NUCLEOTIDE SEQUENCE [LARGE SCALE GENOMIC DNA]</scope>
</reference>
<gene>
    <name evidence="10" type="ORF">A2557_02610</name>
</gene>
<protein>
    <recommendedName>
        <fullName evidence="12">ABC3 transporter permease protein domain-containing protein</fullName>
    </recommendedName>
</protein>
<dbReference type="GO" id="GO:0005886">
    <property type="term" value="C:plasma membrane"/>
    <property type="evidence" value="ECO:0007669"/>
    <property type="project" value="UniProtKB-SubCell"/>
</dbReference>